<sequence length="198" mass="22067">MAITLLLKRIDGFHVIIPSSNNVSGSISKVFDLIDKEGARVRGLTAANVEPKLSPGCEVVGLKVSDGDGGVWRVHPCYKVQVQMAVYMNVIHPMETYDMITANNSTGEVVGGKDLDEFQWWDLLWEERNVERLREEKKTHFVDDITTENAKSKQMGSLANNDSGQHPGMGYYKLFIKSGCVGPVNDFKVFLIFNTLIS</sequence>
<keyword evidence="2" id="KW-1185">Reference proteome</keyword>
<organism evidence="1 2">
    <name type="scientific">Carnegiea gigantea</name>
    <dbReference type="NCBI Taxonomy" id="171969"/>
    <lineage>
        <taxon>Eukaryota</taxon>
        <taxon>Viridiplantae</taxon>
        <taxon>Streptophyta</taxon>
        <taxon>Embryophyta</taxon>
        <taxon>Tracheophyta</taxon>
        <taxon>Spermatophyta</taxon>
        <taxon>Magnoliopsida</taxon>
        <taxon>eudicotyledons</taxon>
        <taxon>Gunneridae</taxon>
        <taxon>Pentapetalae</taxon>
        <taxon>Caryophyllales</taxon>
        <taxon>Cactineae</taxon>
        <taxon>Cactaceae</taxon>
        <taxon>Cactoideae</taxon>
        <taxon>Echinocereeae</taxon>
        <taxon>Carnegiea</taxon>
    </lineage>
</organism>
<reference evidence="1" key="1">
    <citation type="submission" date="2022-04" db="EMBL/GenBank/DDBJ databases">
        <title>Carnegiea gigantea Genome sequencing and assembly v2.</title>
        <authorList>
            <person name="Copetti D."/>
            <person name="Sanderson M.J."/>
            <person name="Burquez A."/>
            <person name="Wojciechowski M.F."/>
        </authorList>
    </citation>
    <scope>NUCLEOTIDE SEQUENCE</scope>
    <source>
        <strain evidence="1">SGP5-SGP5p</strain>
        <tissue evidence="1">Aerial part</tissue>
    </source>
</reference>
<comment type="caution">
    <text evidence="1">The sequence shown here is derived from an EMBL/GenBank/DDBJ whole genome shotgun (WGS) entry which is preliminary data.</text>
</comment>
<protein>
    <submittedName>
        <fullName evidence="1">Uncharacterized protein</fullName>
    </submittedName>
</protein>
<gene>
    <name evidence="1" type="ORF">Cgig2_028618</name>
</gene>
<proteinExistence type="predicted"/>
<accession>A0A9Q1K797</accession>
<evidence type="ECO:0000313" key="1">
    <source>
        <dbReference type="EMBL" id="KAJ8437680.1"/>
    </source>
</evidence>
<dbReference type="AlphaFoldDB" id="A0A9Q1K797"/>
<evidence type="ECO:0000313" key="2">
    <source>
        <dbReference type="Proteomes" id="UP001153076"/>
    </source>
</evidence>
<dbReference type="EMBL" id="JAKOGI010000288">
    <property type="protein sequence ID" value="KAJ8437680.1"/>
    <property type="molecule type" value="Genomic_DNA"/>
</dbReference>
<name>A0A9Q1K797_9CARY</name>
<dbReference type="Proteomes" id="UP001153076">
    <property type="component" value="Unassembled WGS sequence"/>
</dbReference>